<evidence type="ECO:0000313" key="3">
    <source>
        <dbReference type="Proteomes" id="UP000054248"/>
    </source>
</evidence>
<dbReference type="InterPro" id="IPR045338">
    <property type="entry name" value="DUF6535"/>
</dbReference>
<dbReference type="EMBL" id="KN823064">
    <property type="protein sequence ID" value="KIO24295.1"/>
    <property type="molecule type" value="Genomic_DNA"/>
</dbReference>
<dbReference type="Proteomes" id="UP000054248">
    <property type="component" value="Unassembled WGS sequence"/>
</dbReference>
<reference evidence="2 3" key="1">
    <citation type="submission" date="2014-04" db="EMBL/GenBank/DDBJ databases">
        <authorList>
            <consortium name="DOE Joint Genome Institute"/>
            <person name="Kuo A."/>
            <person name="Girlanda M."/>
            <person name="Perotto S."/>
            <person name="Kohler A."/>
            <person name="Nagy L.G."/>
            <person name="Floudas D."/>
            <person name="Copeland A."/>
            <person name="Barry K.W."/>
            <person name="Cichocki N."/>
            <person name="Veneault-Fourrey C."/>
            <person name="LaButti K."/>
            <person name="Lindquist E.A."/>
            <person name="Lipzen A."/>
            <person name="Lundell T."/>
            <person name="Morin E."/>
            <person name="Murat C."/>
            <person name="Sun H."/>
            <person name="Tunlid A."/>
            <person name="Henrissat B."/>
            <person name="Grigoriev I.V."/>
            <person name="Hibbett D.S."/>
            <person name="Martin F."/>
            <person name="Nordberg H.P."/>
            <person name="Cantor M.N."/>
            <person name="Hua S.X."/>
        </authorList>
    </citation>
    <scope>NUCLEOTIDE SEQUENCE [LARGE SCALE GENOMIC DNA]</scope>
    <source>
        <strain evidence="2 3">MUT 4182</strain>
    </source>
</reference>
<reference evidence="3" key="2">
    <citation type="submission" date="2015-01" db="EMBL/GenBank/DDBJ databases">
        <title>Evolutionary Origins and Diversification of the Mycorrhizal Mutualists.</title>
        <authorList>
            <consortium name="DOE Joint Genome Institute"/>
            <consortium name="Mycorrhizal Genomics Consortium"/>
            <person name="Kohler A."/>
            <person name="Kuo A."/>
            <person name="Nagy L.G."/>
            <person name="Floudas D."/>
            <person name="Copeland A."/>
            <person name="Barry K.W."/>
            <person name="Cichocki N."/>
            <person name="Veneault-Fourrey C."/>
            <person name="LaButti K."/>
            <person name="Lindquist E.A."/>
            <person name="Lipzen A."/>
            <person name="Lundell T."/>
            <person name="Morin E."/>
            <person name="Murat C."/>
            <person name="Riley R."/>
            <person name="Ohm R."/>
            <person name="Sun H."/>
            <person name="Tunlid A."/>
            <person name="Henrissat B."/>
            <person name="Grigoriev I.V."/>
            <person name="Hibbett D.S."/>
            <person name="Martin F."/>
        </authorList>
    </citation>
    <scope>NUCLEOTIDE SEQUENCE [LARGE SCALE GENOMIC DNA]</scope>
    <source>
        <strain evidence="3">MUT 4182</strain>
    </source>
</reference>
<protein>
    <recommendedName>
        <fullName evidence="1">DUF6535 domain-containing protein</fullName>
    </recommendedName>
</protein>
<proteinExistence type="predicted"/>
<sequence>MNARFEEKLTAVPETPNHFGEDGGHFYRYYDALADEIDEDMVMSLKAQLDGILIFAGLFAGVNSAFLALTLPELSADPVDDTNALLLQLVTGGNGSIASGDIAVMLLEEAYILSEIVPLYTPECSSSTAKAALDVLQRIIRRKDHYSVLGITRSQASAYCIDILVRIFTQSRTRGAWWLLRLVDSHSGELIDGLNLAECDDFLVDPADERVAWLTASRLDNAAIGYEHLYGELMGSFAQLESALQAAHGISDVPMNPADPSPTIASNRKIVQKISRSAKKTAKMKRLLSSVSVMGRNPMEVHELAPSKISGWFLSVVVFNRDNRIQFASKWPCV</sequence>
<accession>A0A0C3Q5A3</accession>
<name>A0A0C3Q5A3_9AGAM</name>
<organism evidence="2 3">
    <name type="scientific">Tulasnella calospora MUT 4182</name>
    <dbReference type="NCBI Taxonomy" id="1051891"/>
    <lineage>
        <taxon>Eukaryota</taxon>
        <taxon>Fungi</taxon>
        <taxon>Dikarya</taxon>
        <taxon>Basidiomycota</taxon>
        <taxon>Agaricomycotina</taxon>
        <taxon>Agaricomycetes</taxon>
        <taxon>Cantharellales</taxon>
        <taxon>Tulasnellaceae</taxon>
        <taxon>Tulasnella</taxon>
    </lineage>
</organism>
<dbReference type="Pfam" id="PF20153">
    <property type="entry name" value="DUF6535"/>
    <property type="match status" value="1"/>
</dbReference>
<keyword evidence="3" id="KW-1185">Reference proteome</keyword>
<dbReference type="HOGENOM" id="CLU_832069_0_0_1"/>
<evidence type="ECO:0000259" key="1">
    <source>
        <dbReference type="Pfam" id="PF20153"/>
    </source>
</evidence>
<dbReference type="AlphaFoldDB" id="A0A0C3Q5A3"/>
<evidence type="ECO:0000313" key="2">
    <source>
        <dbReference type="EMBL" id="KIO24295.1"/>
    </source>
</evidence>
<gene>
    <name evidence="2" type="ORF">M407DRAFT_26312</name>
</gene>
<feature type="domain" description="DUF6535" evidence="1">
    <location>
        <begin position="29"/>
        <end position="94"/>
    </location>
</feature>
<dbReference type="OrthoDB" id="3219854at2759"/>